<comment type="caution">
    <text evidence="11">The sequence shown here is derived from an EMBL/GenBank/DDBJ whole genome shotgun (WGS) entry which is preliminary data.</text>
</comment>
<keyword evidence="2" id="KW-0677">Repeat</keyword>
<dbReference type="GO" id="GO:0005524">
    <property type="term" value="F:ATP binding"/>
    <property type="evidence" value="ECO:0007669"/>
    <property type="project" value="InterPro"/>
</dbReference>
<dbReference type="InterPro" id="IPR001623">
    <property type="entry name" value="DnaJ_domain"/>
</dbReference>
<dbReference type="Pfam" id="PF01556">
    <property type="entry name" value="DnaJ_C"/>
    <property type="match status" value="1"/>
</dbReference>
<dbReference type="HAMAP" id="MF_01152">
    <property type="entry name" value="DnaJ"/>
    <property type="match status" value="1"/>
</dbReference>
<dbReference type="GO" id="GO:0008270">
    <property type="term" value="F:zinc ion binding"/>
    <property type="evidence" value="ECO:0007669"/>
    <property type="project" value="UniProtKB-KW"/>
</dbReference>
<evidence type="ECO:0000259" key="9">
    <source>
        <dbReference type="PROSITE" id="PS50076"/>
    </source>
</evidence>
<feature type="region of interest" description="Disordered" evidence="8">
    <location>
        <begin position="469"/>
        <end position="524"/>
    </location>
</feature>
<protein>
    <recommendedName>
        <fullName evidence="6">DnaJ homolog 1, mitochondrial</fullName>
    </recommendedName>
</protein>
<evidence type="ECO:0000256" key="4">
    <source>
        <dbReference type="ARBA" id="ARBA00022833"/>
    </source>
</evidence>
<evidence type="ECO:0000256" key="3">
    <source>
        <dbReference type="ARBA" id="ARBA00022771"/>
    </source>
</evidence>
<feature type="compositionally biased region" description="Polar residues" evidence="8">
    <location>
        <begin position="508"/>
        <end position="524"/>
    </location>
</feature>
<dbReference type="GO" id="GO:0031072">
    <property type="term" value="F:heat shock protein binding"/>
    <property type="evidence" value="ECO:0007669"/>
    <property type="project" value="InterPro"/>
</dbReference>
<dbReference type="InterPro" id="IPR008971">
    <property type="entry name" value="HSP40/DnaJ_pept-bd"/>
</dbReference>
<dbReference type="FunFam" id="2.10.230.10:FF:000001">
    <property type="entry name" value="DnaJ subfamily A member 2"/>
    <property type="match status" value="1"/>
</dbReference>
<evidence type="ECO:0000313" key="11">
    <source>
        <dbReference type="EMBL" id="PWA01206.1"/>
    </source>
</evidence>
<dbReference type="SUPFAM" id="SSF49493">
    <property type="entry name" value="HSP40/DnaJ peptide-binding domain"/>
    <property type="match status" value="2"/>
</dbReference>
<dbReference type="InterPro" id="IPR002939">
    <property type="entry name" value="DnaJ_C"/>
</dbReference>
<keyword evidence="5" id="KW-0143">Chaperone</keyword>
<dbReference type="GO" id="GO:0051082">
    <property type="term" value="F:unfolded protein binding"/>
    <property type="evidence" value="ECO:0007669"/>
    <property type="project" value="InterPro"/>
</dbReference>
<dbReference type="SMART" id="SM00271">
    <property type="entry name" value="DnaJ"/>
    <property type="match status" value="1"/>
</dbReference>
<dbReference type="Gene3D" id="2.10.230.10">
    <property type="entry name" value="Heat shock protein DnaJ, cysteine-rich domain"/>
    <property type="match status" value="1"/>
</dbReference>
<dbReference type="PANTHER" id="PTHR43096">
    <property type="entry name" value="DNAJ HOMOLOG 1, MITOCHONDRIAL-RELATED"/>
    <property type="match status" value="1"/>
</dbReference>
<feature type="region of interest" description="Disordered" evidence="8">
    <location>
        <begin position="1064"/>
        <end position="1084"/>
    </location>
</feature>
<dbReference type="PROSITE" id="PS00636">
    <property type="entry name" value="DNAJ_1"/>
    <property type="match status" value="1"/>
</dbReference>
<dbReference type="Pfam" id="PF00226">
    <property type="entry name" value="DnaJ"/>
    <property type="match status" value="1"/>
</dbReference>
<dbReference type="SUPFAM" id="SSF57938">
    <property type="entry name" value="DnaJ/Hsp40 cysteine-rich domain"/>
    <property type="match status" value="1"/>
</dbReference>
<dbReference type="SUPFAM" id="SSF46565">
    <property type="entry name" value="Chaperone J-domain"/>
    <property type="match status" value="1"/>
</dbReference>
<dbReference type="CDD" id="cd10719">
    <property type="entry name" value="DnaJ_zf"/>
    <property type="match status" value="1"/>
</dbReference>
<evidence type="ECO:0000256" key="7">
    <source>
        <dbReference type="PROSITE-ProRule" id="PRU00546"/>
    </source>
</evidence>
<feature type="region of interest" description="Disordered" evidence="8">
    <location>
        <begin position="19"/>
        <end position="43"/>
    </location>
</feature>
<evidence type="ECO:0000313" key="12">
    <source>
        <dbReference type="Proteomes" id="UP000245591"/>
    </source>
</evidence>
<keyword evidence="4 7" id="KW-0862">Zinc</keyword>
<feature type="domain" description="J" evidence="9">
    <location>
        <begin position="952"/>
        <end position="1021"/>
    </location>
</feature>
<evidence type="ECO:0000259" key="10">
    <source>
        <dbReference type="PROSITE" id="PS51188"/>
    </source>
</evidence>
<gene>
    <name evidence="11" type="ORF">BB558_002696</name>
</gene>
<dbReference type="Proteomes" id="UP000245591">
    <property type="component" value="Unassembled WGS sequence"/>
</dbReference>
<dbReference type="Gene3D" id="1.10.287.110">
    <property type="entry name" value="DnaJ domain"/>
    <property type="match status" value="1"/>
</dbReference>
<evidence type="ECO:0000256" key="6">
    <source>
        <dbReference type="ARBA" id="ARBA00072890"/>
    </source>
</evidence>
<dbReference type="PANTHER" id="PTHR43096:SF52">
    <property type="entry name" value="DNAJ HOMOLOG 1, MITOCHONDRIAL-RELATED"/>
    <property type="match status" value="1"/>
</dbReference>
<dbReference type="InterPro" id="IPR001305">
    <property type="entry name" value="HSP_DnaJ_Cys-rich_dom"/>
</dbReference>
<feature type="domain" description="CR-type" evidence="10">
    <location>
        <begin position="1100"/>
        <end position="1180"/>
    </location>
</feature>
<dbReference type="Pfam" id="PF00684">
    <property type="entry name" value="DnaJ_CXXCXGXG"/>
    <property type="match status" value="1"/>
</dbReference>
<organism evidence="11 12">
    <name type="scientific">Smittium angustum</name>
    <dbReference type="NCBI Taxonomy" id="133377"/>
    <lineage>
        <taxon>Eukaryota</taxon>
        <taxon>Fungi</taxon>
        <taxon>Fungi incertae sedis</taxon>
        <taxon>Zoopagomycota</taxon>
        <taxon>Kickxellomycotina</taxon>
        <taxon>Harpellomycetes</taxon>
        <taxon>Harpellales</taxon>
        <taxon>Legeriomycetaceae</taxon>
        <taxon>Smittium</taxon>
    </lineage>
</organism>
<dbReference type="PROSITE" id="PS51188">
    <property type="entry name" value="ZF_CR"/>
    <property type="match status" value="1"/>
</dbReference>
<feature type="compositionally biased region" description="Low complexity" evidence="8">
    <location>
        <begin position="22"/>
        <end position="36"/>
    </location>
</feature>
<dbReference type="CDD" id="cd06257">
    <property type="entry name" value="DnaJ"/>
    <property type="match status" value="1"/>
</dbReference>
<dbReference type="Gene3D" id="2.60.260.20">
    <property type="entry name" value="Urease metallochaperone UreE, N-terminal domain"/>
    <property type="match status" value="2"/>
</dbReference>
<keyword evidence="12" id="KW-1185">Reference proteome</keyword>
<dbReference type="GO" id="GO:0042026">
    <property type="term" value="P:protein refolding"/>
    <property type="evidence" value="ECO:0007669"/>
    <property type="project" value="TreeGrafter"/>
</dbReference>
<accession>A0A2U1J802</accession>
<dbReference type="InterPro" id="IPR036869">
    <property type="entry name" value="J_dom_sf"/>
</dbReference>
<reference evidence="11 12" key="1">
    <citation type="journal article" date="2018" name="MBio">
        <title>Comparative Genomics Reveals the Core Gene Toolbox for the Fungus-Insect Symbiosis.</title>
        <authorList>
            <person name="Wang Y."/>
            <person name="Stata M."/>
            <person name="Wang W."/>
            <person name="Stajich J.E."/>
            <person name="White M.M."/>
            <person name="Moncalvo J.M."/>
        </authorList>
    </citation>
    <scope>NUCLEOTIDE SEQUENCE [LARGE SCALE GENOMIC DNA]</scope>
    <source>
        <strain evidence="11 12">AUS-126-30</strain>
    </source>
</reference>
<dbReference type="GO" id="GO:0009408">
    <property type="term" value="P:response to heat"/>
    <property type="evidence" value="ECO:0007669"/>
    <property type="project" value="InterPro"/>
</dbReference>
<dbReference type="EMBL" id="MBFU01000205">
    <property type="protein sequence ID" value="PWA01206.1"/>
    <property type="molecule type" value="Genomic_DNA"/>
</dbReference>
<dbReference type="InterPro" id="IPR036410">
    <property type="entry name" value="HSP_DnaJ_Cys-rich_dom_sf"/>
</dbReference>
<keyword evidence="3 7" id="KW-0863">Zinc-finger</keyword>
<feature type="region of interest" description="Disordered" evidence="8">
    <location>
        <begin position="218"/>
        <end position="251"/>
    </location>
</feature>
<name>A0A2U1J802_SMIAN</name>
<evidence type="ECO:0000256" key="8">
    <source>
        <dbReference type="SAM" id="MobiDB-lite"/>
    </source>
</evidence>
<dbReference type="InterPro" id="IPR012724">
    <property type="entry name" value="DnaJ"/>
</dbReference>
<sequence length="1333" mass="149285">MLKIINKTFGSNFSLKNKKLETNSSQQTQQKTTLKNDPSKHKLSRITRNVSNISKNKQNDSDYDSIKNYQKVTYLSQVHPNDIQNKPLFDDSVSEKDFINSNAGHISSAFPPYTDSVNQKPSPVSRSYENLNSKNFPSSDLPGGPNPNFKTYNSYGDLRNPNINNISKEKWVYLPSLNPTTSHSNIVSSENKLDSSTKKKNATFINQMKVQKLKKIMSPKPNFKTPTTNKTNGSNNNLHHTKNTPVPDKNNKHINTSAISNIDENDNKIKKNPSASDFAKQQIKENIQTGNFRYKRVLKFMNQQQNYIIEDPSDLVDDWEENYQEFYNSNKESIAMNPKKHLAELCDILLDIDFAHETVSAIIDLENIHYEYYNLDSPTGKNIKPKKLVPIIEKDCFKPQPIVSNQTVTSKKTKNESITNVSPTITDIKYPNITPSLNAYNINANNNTPEEVDSKPLAIGHNTSLPNIYPLLPDTPNKNLSFTNDHPNTKNPKKDTITSNPSDKKVENNTGAPNSSPKAFLNNYSGDTYRQEHVPKFRRSSDDSIPLSNLAIKIKSRNNNNIKTNQQEINTTSKHEKLNNNSGIFTEEPLKKEHKVEQVNETNYDTKKEIEDELPVDTNSSKSKEKDVEFNTYLKPHRESKSVKVMNTASNYELGKQVDNIHPITRSKSVKNINLQKVTTISNNIDNQPIQIRNSTEDGNIRNSISEFNMYKHSNFQDSRTQPQQLFSPQYDMRNQSLVQQYSWNNHQYTWNNHQYNLNDSIAVVNGNIDDYRVNYVSQYSVNVNVSIQKSVHVSSATKVDNSSIEAIVSKNNNNVRKTKKNKPSLMKTSSDKKTRGFGVRSTSRSEYQYPSRFFGSQETNNLGGNKRLEMFARRNSCKISKLVSNKSFVYQQKFKLNTFGRNFTFYTKPKSQLVSSFSKVPDRSIQSQKIGDGIRIFQSRNFHSSDISKEDFYERLGVSKDATISEIKKSYYQASKSHLAKKYHPDVNKEPGSKEKFHKIQEAYDTLSDEQKRSSYDQFGTADTQGFGQGFPGGGFSGFYGGGKSAPSMDDIFSQIFGSGFGGQAQPGSRGPMNRGSYTSNGEDIENSIRISFDEAVSGTKKTISTAPVMECNTCNGDGMKKGAKATTCSSCKGTGQQLFSMGGFHVRQTCSSCGGSGSSVSRSDLCKSCNGRGVVQGAETVTVDIPAGCEDGMVIEMPGYGDAPIGGKGPRGSLYIQVRVSPSKMFSRKKSDIFYTAQIPLTTVLLGGEVTIPTTQGDVDVVVKPGTQPGDELRLRGKGMKKVKGSGYGDYYLKIKVLIPKNLNDKQKDIVKQLDEELFGSSNSKSGKTSK</sequence>
<feature type="compositionally biased region" description="Basic and acidic residues" evidence="8">
    <location>
        <begin position="492"/>
        <end position="507"/>
    </location>
</feature>
<feature type="compositionally biased region" description="Polar residues" evidence="8">
    <location>
        <begin position="476"/>
        <end position="490"/>
    </location>
</feature>
<dbReference type="FunFam" id="2.60.260.20:FF:000005">
    <property type="entry name" value="Chaperone protein dnaJ 1, mitochondrial"/>
    <property type="match status" value="1"/>
</dbReference>
<dbReference type="InterPro" id="IPR018253">
    <property type="entry name" value="DnaJ_domain_CS"/>
</dbReference>
<feature type="region of interest" description="Disordered" evidence="8">
    <location>
        <begin position="816"/>
        <end position="843"/>
    </location>
</feature>
<feature type="zinc finger region" description="CR-type" evidence="7">
    <location>
        <begin position="1100"/>
        <end position="1180"/>
    </location>
</feature>
<dbReference type="PROSITE" id="PS50076">
    <property type="entry name" value="DNAJ_2"/>
    <property type="match status" value="1"/>
</dbReference>
<proteinExistence type="inferred from homology"/>
<keyword evidence="1 7" id="KW-0479">Metal-binding</keyword>
<evidence type="ECO:0000256" key="5">
    <source>
        <dbReference type="ARBA" id="ARBA00023186"/>
    </source>
</evidence>
<feature type="compositionally biased region" description="Low complexity" evidence="8">
    <location>
        <begin position="219"/>
        <end position="232"/>
    </location>
</feature>
<evidence type="ECO:0000256" key="1">
    <source>
        <dbReference type="ARBA" id="ARBA00022723"/>
    </source>
</evidence>
<dbReference type="GO" id="GO:0005737">
    <property type="term" value="C:cytoplasm"/>
    <property type="evidence" value="ECO:0007669"/>
    <property type="project" value="TreeGrafter"/>
</dbReference>
<dbReference type="PRINTS" id="PR00625">
    <property type="entry name" value="JDOMAIN"/>
</dbReference>
<dbReference type="CDD" id="cd10747">
    <property type="entry name" value="DnaJ_C"/>
    <property type="match status" value="1"/>
</dbReference>
<evidence type="ECO:0000256" key="2">
    <source>
        <dbReference type="ARBA" id="ARBA00022737"/>
    </source>
</evidence>